<proteinExistence type="predicted"/>
<evidence type="ECO:0000313" key="2">
    <source>
        <dbReference type="Proteomes" id="UP001595648"/>
    </source>
</evidence>
<dbReference type="Proteomes" id="UP001595648">
    <property type="component" value="Unassembled WGS sequence"/>
</dbReference>
<keyword evidence="2" id="KW-1185">Reference proteome</keyword>
<comment type="caution">
    <text evidence="1">The sequence shown here is derived from an EMBL/GenBank/DDBJ whole genome shotgun (WGS) entry which is preliminary data.</text>
</comment>
<accession>A0ABV7MNU2</accession>
<organism evidence="1 2">
    <name type="scientific">Mesorhizobium cantuariense</name>
    <dbReference type="NCBI Taxonomy" id="1300275"/>
    <lineage>
        <taxon>Bacteria</taxon>
        <taxon>Pseudomonadati</taxon>
        <taxon>Pseudomonadota</taxon>
        <taxon>Alphaproteobacteria</taxon>
        <taxon>Hyphomicrobiales</taxon>
        <taxon>Phyllobacteriaceae</taxon>
        <taxon>Mesorhizobium</taxon>
    </lineage>
</organism>
<dbReference type="EMBL" id="JBHRVD010000001">
    <property type="protein sequence ID" value="MFC3322894.1"/>
    <property type="molecule type" value="Genomic_DNA"/>
</dbReference>
<protein>
    <submittedName>
        <fullName evidence="1">Uncharacterized protein</fullName>
    </submittedName>
</protein>
<name>A0ABV7MNU2_9HYPH</name>
<reference evidence="2" key="1">
    <citation type="journal article" date="2019" name="Int. J. Syst. Evol. Microbiol.">
        <title>The Global Catalogue of Microorganisms (GCM) 10K type strain sequencing project: providing services to taxonomists for standard genome sequencing and annotation.</title>
        <authorList>
            <consortium name="The Broad Institute Genomics Platform"/>
            <consortium name="The Broad Institute Genome Sequencing Center for Infectious Disease"/>
            <person name="Wu L."/>
            <person name="Ma J."/>
        </authorList>
    </citation>
    <scope>NUCLEOTIDE SEQUENCE [LARGE SCALE GENOMIC DNA]</scope>
    <source>
        <strain evidence="2">ICMP 19515</strain>
    </source>
</reference>
<gene>
    <name evidence="1" type="ORF">ACFOJ9_14030</name>
</gene>
<dbReference type="RefSeq" id="WP_378979402.1">
    <property type="nucleotide sequence ID" value="NZ_JBHRVD010000001.1"/>
</dbReference>
<evidence type="ECO:0000313" key="1">
    <source>
        <dbReference type="EMBL" id="MFC3322894.1"/>
    </source>
</evidence>
<sequence>MATLHFNLHGYEFQEGAKTLLTSFQSAAGALKADVQRAEAAAQDYQKSLAEGGPWEGERDAEEGYVIWDQEDVLEARIEATGEALMGLRKAFVIAFYHHWERAIRVTTYDDVADHKRLEASQLRRASPLIQSSTQSVIWSIR</sequence>